<dbReference type="GO" id="GO:0004672">
    <property type="term" value="F:protein kinase activity"/>
    <property type="evidence" value="ECO:0007669"/>
    <property type="project" value="InterPro"/>
</dbReference>
<dbReference type="InterPro" id="IPR011009">
    <property type="entry name" value="Kinase-like_dom_sf"/>
</dbReference>
<dbReference type="PROSITE" id="PS50011">
    <property type="entry name" value="PROTEIN_KINASE_DOM"/>
    <property type="match status" value="1"/>
</dbReference>
<reference evidence="2" key="1">
    <citation type="journal article" date="2020" name="Nature">
        <title>Giant virus diversity and host interactions through global metagenomics.</title>
        <authorList>
            <person name="Schulz F."/>
            <person name="Roux S."/>
            <person name="Paez-Espino D."/>
            <person name="Jungbluth S."/>
            <person name="Walsh D.A."/>
            <person name="Denef V.J."/>
            <person name="McMahon K.D."/>
            <person name="Konstantinidis K.T."/>
            <person name="Eloe-Fadrosh E.A."/>
            <person name="Kyrpides N.C."/>
            <person name="Woyke T."/>
        </authorList>
    </citation>
    <scope>NUCLEOTIDE SEQUENCE</scope>
    <source>
        <strain evidence="2">GVMAG-M-3300027763-16</strain>
    </source>
</reference>
<dbReference type="SUPFAM" id="SSF56112">
    <property type="entry name" value="Protein kinase-like (PK-like)"/>
    <property type="match status" value="1"/>
</dbReference>
<dbReference type="InterPro" id="IPR000719">
    <property type="entry name" value="Prot_kinase_dom"/>
</dbReference>
<accession>A0A6C0L8A5</accession>
<evidence type="ECO:0000313" key="2">
    <source>
        <dbReference type="EMBL" id="QHU27246.1"/>
    </source>
</evidence>
<protein>
    <recommendedName>
        <fullName evidence="1">Protein kinase domain-containing protein</fullName>
    </recommendedName>
</protein>
<name>A0A6C0L8A5_9ZZZZ</name>
<dbReference type="AlphaFoldDB" id="A0A6C0L8A5"/>
<evidence type="ECO:0000259" key="1">
    <source>
        <dbReference type="PROSITE" id="PS50011"/>
    </source>
</evidence>
<dbReference type="Gene3D" id="1.10.510.10">
    <property type="entry name" value="Transferase(Phosphotransferase) domain 1"/>
    <property type="match status" value="1"/>
</dbReference>
<proteinExistence type="predicted"/>
<feature type="domain" description="Protein kinase" evidence="1">
    <location>
        <begin position="132"/>
        <end position="426"/>
    </location>
</feature>
<dbReference type="EMBL" id="MN740452">
    <property type="protein sequence ID" value="QHU27246.1"/>
    <property type="molecule type" value="Genomic_DNA"/>
</dbReference>
<dbReference type="GO" id="GO:0005524">
    <property type="term" value="F:ATP binding"/>
    <property type="evidence" value="ECO:0007669"/>
    <property type="project" value="InterPro"/>
</dbReference>
<sequence>MAYNQSNQSILAIQKKECNKIIKKVRAGNVKSSKEPLYTSCMRVFTKDIYRISGGDLEQPHEQLQLPQLQQLPQQQHLNTEKSQFDKYILINRIKNYHALRIHLSLLKEDECLVNKTFADGSKGYTIRDIINLEKRIGSKSRYGSIYLTTINGVPNTLPIATKIMIHNNNNIIETDIMNMIKNHIILKSLSRHFLLTYGNCVCSKKIAKKLKLININELADGDLKMLIEMKDVVGNSELMFNLFIQVCISIATFQNFVGYVHRDTHYGNFLYQNNNEIGYYHYIYDHKDYYLKSCKYNIMIYDFGFAKKINILEDAQAIIKKKDEIYDDYKKITNAFITKKKGGWIKLSNISSYKDVNNQMIEISDMLNKYIEYELTYNGNHTSSSFSHVLFSNIIKNIFMKYAPKSMFVLERPPNVINETPFRIN</sequence>
<organism evidence="2">
    <name type="scientific">viral metagenome</name>
    <dbReference type="NCBI Taxonomy" id="1070528"/>
    <lineage>
        <taxon>unclassified sequences</taxon>
        <taxon>metagenomes</taxon>
        <taxon>organismal metagenomes</taxon>
    </lineage>
</organism>